<evidence type="ECO:0000313" key="2">
    <source>
        <dbReference type="Proteomes" id="UP001234989"/>
    </source>
</evidence>
<reference evidence="1" key="1">
    <citation type="submission" date="2023-08" db="EMBL/GenBank/DDBJ databases">
        <title>A de novo genome assembly of Solanum verrucosum Schlechtendal, a Mexican diploid species geographically isolated from the other diploid A-genome species in potato relatives.</title>
        <authorList>
            <person name="Hosaka K."/>
        </authorList>
    </citation>
    <scope>NUCLEOTIDE SEQUENCE</scope>
    <source>
        <tissue evidence="1">Young leaves</tissue>
    </source>
</reference>
<dbReference type="AlphaFoldDB" id="A0AAF0U1Q3"/>
<name>A0AAF0U1Q3_SOLVR</name>
<sequence length="220" mass="25902">MEARSSFLYQIISRQFEDTNLSNIRDKALQGETKEAVIDDEDFLRIKRHMYMPRVEDLAKIILIEAHNSRYSIHPGASKMYRGLTHQFPYNKNYFSNIDRAPFKALYGRSSRSPIGWFDTFEMRAWGTNLLRQSLEKVKMIQNKPLAVQSRLREYAYRKDKNMDFHSGRKILDQGFIHEVCCDEVWEASVLLSEVELFHSKRSDIAKLFHSKDNDLKTSP</sequence>
<organism evidence="1 2">
    <name type="scientific">Solanum verrucosum</name>
    <dbReference type="NCBI Taxonomy" id="315347"/>
    <lineage>
        <taxon>Eukaryota</taxon>
        <taxon>Viridiplantae</taxon>
        <taxon>Streptophyta</taxon>
        <taxon>Embryophyta</taxon>
        <taxon>Tracheophyta</taxon>
        <taxon>Spermatophyta</taxon>
        <taxon>Magnoliopsida</taxon>
        <taxon>eudicotyledons</taxon>
        <taxon>Gunneridae</taxon>
        <taxon>Pentapetalae</taxon>
        <taxon>asterids</taxon>
        <taxon>lamiids</taxon>
        <taxon>Solanales</taxon>
        <taxon>Solanaceae</taxon>
        <taxon>Solanoideae</taxon>
        <taxon>Solaneae</taxon>
        <taxon>Solanum</taxon>
    </lineage>
</organism>
<keyword evidence="2" id="KW-1185">Reference proteome</keyword>
<proteinExistence type="predicted"/>
<protein>
    <submittedName>
        <fullName evidence="1">Uncharacterized protein</fullName>
    </submittedName>
</protein>
<dbReference type="EMBL" id="CP133618">
    <property type="protein sequence ID" value="WMV37650.1"/>
    <property type="molecule type" value="Genomic_DNA"/>
</dbReference>
<dbReference type="Proteomes" id="UP001234989">
    <property type="component" value="Chromosome 7"/>
</dbReference>
<gene>
    <name evidence="1" type="ORF">MTR67_031035</name>
</gene>
<evidence type="ECO:0000313" key="1">
    <source>
        <dbReference type="EMBL" id="WMV37650.1"/>
    </source>
</evidence>
<accession>A0AAF0U1Q3</accession>